<evidence type="ECO:0000256" key="1">
    <source>
        <dbReference type="ARBA" id="ARBA00004141"/>
    </source>
</evidence>
<keyword evidence="5 8" id="KW-1133">Transmembrane helix</keyword>
<evidence type="ECO:0000313" key="10">
    <source>
        <dbReference type="EMBL" id="RFZ85352.1"/>
    </source>
</evidence>
<feature type="transmembrane region" description="Helical" evidence="8">
    <location>
        <begin position="148"/>
        <end position="169"/>
    </location>
</feature>
<keyword evidence="11" id="KW-1185">Reference proteome</keyword>
<dbReference type="Gene3D" id="1.20.1540.10">
    <property type="entry name" value="Rhomboid-like"/>
    <property type="match status" value="1"/>
</dbReference>
<feature type="transmembrane region" description="Helical" evidence="8">
    <location>
        <begin position="95"/>
        <end position="114"/>
    </location>
</feature>
<dbReference type="PANTHER" id="PTHR43731:SF14">
    <property type="entry name" value="PRESENILIN-ASSOCIATED RHOMBOID-LIKE PROTEIN, MITOCHONDRIAL"/>
    <property type="match status" value="1"/>
</dbReference>
<dbReference type="InterPro" id="IPR035952">
    <property type="entry name" value="Rhomboid-like_sf"/>
</dbReference>
<dbReference type="AlphaFoldDB" id="A0A3E2NWI8"/>
<dbReference type="GO" id="GO:0004252">
    <property type="term" value="F:serine-type endopeptidase activity"/>
    <property type="evidence" value="ECO:0007669"/>
    <property type="project" value="InterPro"/>
</dbReference>
<dbReference type="GO" id="GO:0016020">
    <property type="term" value="C:membrane"/>
    <property type="evidence" value="ECO:0007669"/>
    <property type="project" value="UniProtKB-SubCell"/>
</dbReference>
<dbReference type="Pfam" id="PF01694">
    <property type="entry name" value="Rhomboid"/>
    <property type="match status" value="1"/>
</dbReference>
<dbReference type="EMBL" id="QWDE01000001">
    <property type="protein sequence ID" value="RFZ85352.1"/>
    <property type="molecule type" value="Genomic_DNA"/>
</dbReference>
<evidence type="ECO:0000259" key="9">
    <source>
        <dbReference type="Pfam" id="PF01694"/>
    </source>
</evidence>
<feature type="transmembrane region" description="Helical" evidence="8">
    <location>
        <begin position="121"/>
        <end position="142"/>
    </location>
</feature>
<keyword evidence="10" id="KW-0645">Protease</keyword>
<gene>
    <name evidence="10" type="ORF">DYU05_07070</name>
</gene>
<evidence type="ECO:0000256" key="3">
    <source>
        <dbReference type="ARBA" id="ARBA00022692"/>
    </source>
</evidence>
<comment type="similarity">
    <text evidence="2">Belongs to the peptidase S54 family.</text>
</comment>
<feature type="compositionally biased region" description="Basic residues" evidence="7">
    <location>
        <begin position="173"/>
        <end position="185"/>
    </location>
</feature>
<dbReference type="PANTHER" id="PTHR43731">
    <property type="entry name" value="RHOMBOID PROTEASE"/>
    <property type="match status" value="1"/>
</dbReference>
<organism evidence="10 11">
    <name type="scientific">Mucilaginibacter terrenus</name>
    <dbReference type="NCBI Taxonomy" id="2482727"/>
    <lineage>
        <taxon>Bacteria</taxon>
        <taxon>Pseudomonadati</taxon>
        <taxon>Bacteroidota</taxon>
        <taxon>Sphingobacteriia</taxon>
        <taxon>Sphingobacteriales</taxon>
        <taxon>Sphingobacteriaceae</taxon>
        <taxon>Mucilaginibacter</taxon>
    </lineage>
</organism>
<comment type="caution">
    <text evidence="10">The sequence shown here is derived from an EMBL/GenBank/DDBJ whole genome shotgun (WGS) entry which is preliminary data.</text>
</comment>
<feature type="domain" description="Peptidase S54 rhomboid" evidence="9">
    <location>
        <begin position="30"/>
        <end position="166"/>
    </location>
</feature>
<evidence type="ECO:0000256" key="5">
    <source>
        <dbReference type="ARBA" id="ARBA00022989"/>
    </source>
</evidence>
<keyword evidence="3 8" id="KW-0812">Transmembrane</keyword>
<dbReference type="InterPro" id="IPR022764">
    <property type="entry name" value="Peptidase_S54_rhomboid_dom"/>
</dbReference>
<evidence type="ECO:0000256" key="7">
    <source>
        <dbReference type="SAM" id="MobiDB-lite"/>
    </source>
</evidence>
<evidence type="ECO:0000256" key="4">
    <source>
        <dbReference type="ARBA" id="ARBA00022801"/>
    </source>
</evidence>
<dbReference type="SUPFAM" id="SSF144091">
    <property type="entry name" value="Rhomboid-like"/>
    <property type="match status" value="1"/>
</dbReference>
<evidence type="ECO:0000256" key="8">
    <source>
        <dbReference type="SAM" id="Phobius"/>
    </source>
</evidence>
<feature type="transmembrane region" description="Helical" evidence="8">
    <location>
        <begin position="40"/>
        <end position="62"/>
    </location>
</feature>
<reference evidence="10 11" key="1">
    <citation type="submission" date="2018-08" db="EMBL/GenBank/DDBJ databases">
        <title>Mucilaginibacter terrae sp. nov., isolated from manganese diggings.</title>
        <authorList>
            <person name="Huang Y."/>
            <person name="Zhou Z."/>
        </authorList>
    </citation>
    <scope>NUCLEOTIDE SEQUENCE [LARGE SCALE GENOMIC DNA]</scope>
    <source>
        <strain evidence="10 11">ZH6</strain>
    </source>
</reference>
<name>A0A3E2NWI8_9SPHI</name>
<feature type="region of interest" description="Disordered" evidence="7">
    <location>
        <begin position="172"/>
        <end position="203"/>
    </location>
</feature>
<feature type="transmembrane region" description="Helical" evidence="8">
    <location>
        <begin position="69"/>
        <end position="89"/>
    </location>
</feature>
<dbReference type="GO" id="GO:0006508">
    <property type="term" value="P:proteolysis"/>
    <property type="evidence" value="ECO:0007669"/>
    <property type="project" value="UniProtKB-KW"/>
</dbReference>
<keyword evidence="4" id="KW-0378">Hydrolase</keyword>
<keyword evidence="6 8" id="KW-0472">Membrane</keyword>
<evidence type="ECO:0000313" key="11">
    <source>
        <dbReference type="Proteomes" id="UP000260823"/>
    </source>
</evidence>
<accession>A0A3E2NWI8</accession>
<sequence>MVLAGLGFMSFDAQDLYQWGANQRAAVLAGQWWRLLSSTFLHGGAMHLFGNTYGLLIVGAMVEQYIGRVRLFVAYFACGLVASIASIWWHPDTVSVGASGAIFGLCGVLLALLITNKTDGAFKTGGLIFIGLYAGINLLFGLKGNVDNAAHVGGLVGGIIVGLIMSAFVKPPKQSKRKPTKRAASVKKAPEETDPNDKTKPDP</sequence>
<evidence type="ECO:0000256" key="2">
    <source>
        <dbReference type="ARBA" id="ARBA00009045"/>
    </source>
</evidence>
<dbReference type="InterPro" id="IPR050925">
    <property type="entry name" value="Rhomboid_protease_S54"/>
</dbReference>
<dbReference type="Proteomes" id="UP000260823">
    <property type="component" value="Unassembled WGS sequence"/>
</dbReference>
<comment type="subcellular location">
    <subcellularLocation>
        <location evidence="1">Membrane</location>
        <topology evidence="1">Multi-pass membrane protein</topology>
    </subcellularLocation>
</comment>
<feature type="compositionally biased region" description="Basic and acidic residues" evidence="7">
    <location>
        <begin position="188"/>
        <end position="203"/>
    </location>
</feature>
<evidence type="ECO:0000256" key="6">
    <source>
        <dbReference type="ARBA" id="ARBA00023136"/>
    </source>
</evidence>
<proteinExistence type="inferred from homology"/>
<protein>
    <submittedName>
        <fullName evidence="10">Rhomboid family intramembrane serine protease</fullName>
    </submittedName>
</protein>